<feature type="transmembrane region" description="Helical" evidence="1">
    <location>
        <begin position="20"/>
        <end position="39"/>
    </location>
</feature>
<evidence type="ECO:0000256" key="1">
    <source>
        <dbReference type="SAM" id="Phobius"/>
    </source>
</evidence>
<keyword evidence="1" id="KW-1133">Transmembrane helix</keyword>
<dbReference type="EMBL" id="AATS01000006">
    <property type="protein sequence ID" value="EAU54630.1"/>
    <property type="molecule type" value="Genomic_DNA"/>
</dbReference>
<dbReference type="Proteomes" id="UP000005297">
    <property type="component" value="Unassembled WGS sequence"/>
</dbReference>
<dbReference type="GO" id="GO:0004222">
    <property type="term" value="F:metalloendopeptidase activity"/>
    <property type="evidence" value="ECO:0007669"/>
    <property type="project" value="TreeGrafter"/>
</dbReference>
<dbReference type="PANTHER" id="PTHR21666">
    <property type="entry name" value="PEPTIDASE-RELATED"/>
    <property type="match status" value="1"/>
</dbReference>
<keyword evidence="1" id="KW-0472">Membrane</keyword>
<dbReference type="InterPro" id="IPR050570">
    <property type="entry name" value="Cell_wall_metabolism_enzyme"/>
</dbReference>
<proteinExistence type="predicted"/>
<keyword evidence="1" id="KW-0812">Transmembrane</keyword>
<dbReference type="STRING" id="314344.AL013_10065"/>
<dbReference type="InterPro" id="IPR016047">
    <property type="entry name" value="M23ase_b-sheet_dom"/>
</dbReference>
<dbReference type="FunFam" id="2.70.70.10:FF:000006">
    <property type="entry name" value="M23 family peptidase"/>
    <property type="match status" value="1"/>
</dbReference>
<sequence>MISTSSSGRLIALVMGRNVLTLSVLVISALVAFGVWGAYGTWQSGRLALELEKTAVLLQQARAQQAATVASLQGQLQTEQHKSLVYTRALGELQAKMTRLDALGSRLVDVASLDKSEFDFGMEPALGGLRQPGTVVDAPVVQQGMAQIDARLKQMDAQFTALDYMLESKRTQLDARPHTWPTKGGWISSGFGPRIDPFTGGQAMHYGVDIANRPGAPVLASSAGVVSFAGKMQDFGYVVDVDHGYGYSTRYAHMSSLSVKIGDVVEDRQTLGKVGSTGHSTGPHIHYEVRHYGKLVNPRQFLPRG</sequence>
<keyword evidence="4" id="KW-1185">Reference proteome</keyword>
<dbReference type="InParanoid" id="Q0EZS4"/>
<organism evidence="3 4">
    <name type="scientific">Mariprofundus ferrooxydans PV-1</name>
    <dbReference type="NCBI Taxonomy" id="314345"/>
    <lineage>
        <taxon>Bacteria</taxon>
        <taxon>Pseudomonadati</taxon>
        <taxon>Pseudomonadota</taxon>
        <taxon>Candidatius Mariprofundia</taxon>
        <taxon>Mariprofundales</taxon>
        <taxon>Mariprofundaceae</taxon>
        <taxon>Mariprofundus</taxon>
    </lineage>
</organism>
<gene>
    <name evidence="3" type="ORF">SPV1_13639</name>
</gene>
<dbReference type="CDD" id="cd12797">
    <property type="entry name" value="M23_peptidase"/>
    <property type="match status" value="1"/>
</dbReference>
<accession>Q0EZS4</accession>
<dbReference type="InterPro" id="IPR011055">
    <property type="entry name" value="Dup_hybrid_motif"/>
</dbReference>
<dbReference type="SUPFAM" id="SSF51261">
    <property type="entry name" value="Duplicated hybrid motif"/>
    <property type="match status" value="1"/>
</dbReference>
<evidence type="ECO:0000313" key="3">
    <source>
        <dbReference type="EMBL" id="EAU54630.1"/>
    </source>
</evidence>
<comment type="caution">
    <text evidence="3">The sequence shown here is derived from an EMBL/GenBank/DDBJ whole genome shotgun (WGS) entry which is preliminary data.</text>
</comment>
<evidence type="ECO:0000259" key="2">
    <source>
        <dbReference type="Pfam" id="PF01551"/>
    </source>
</evidence>
<protein>
    <submittedName>
        <fullName evidence="3">Membrane protein</fullName>
    </submittedName>
</protein>
<feature type="domain" description="M23ase beta-sheet core" evidence="2">
    <location>
        <begin position="204"/>
        <end position="298"/>
    </location>
</feature>
<dbReference type="Gene3D" id="2.70.70.10">
    <property type="entry name" value="Glucose Permease (Domain IIA)"/>
    <property type="match status" value="1"/>
</dbReference>
<reference evidence="3 4" key="1">
    <citation type="submission" date="2006-09" db="EMBL/GenBank/DDBJ databases">
        <authorList>
            <person name="Emerson D."/>
            <person name="Ferriera S."/>
            <person name="Johnson J."/>
            <person name="Kravitz S."/>
            <person name="Halpern A."/>
            <person name="Remington K."/>
            <person name="Beeson K."/>
            <person name="Tran B."/>
            <person name="Rogers Y.-H."/>
            <person name="Friedman R."/>
            <person name="Venter J.C."/>
        </authorList>
    </citation>
    <scope>NUCLEOTIDE SEQUENCE [LARGE SCALE GENOMIC DNA]</scope>
    <source>
        <strain evidence="3 4">PV-1</strain>
    </source>
</reference>
<name>Q0EZS4_9PROT</name>
<dbReference type="AlphaFoldDB" id="Q0EZS4"/>
<evidence type="ECO:0000313" key="4">
    <source>
        <dbReference type="Proteomes" id="UP000005297"/>
    </source>
</evidence>
<dbReference type="PANTHER" id="PTHR21666:SF270">
    <property type="entry name" value="MUREIN HYDROLASE ACTIVATOR ENVC"/>
    <property type="match status" value="1"/>
</dbReference>
<dbReference type="HOGENOM" id="CLU_029425_2_2_0"/>
<dbReference type="eggNOG" id="COG0739">
    <property type="taxonomic scope" value="Bacteria"/>
</dbReference>
<dbReference type="Pfam" id="PF01551">
    <property type="entry name" value="Peptidase_M23"/>
    <property type="match status" value="1"/>
</dbReference>